<keyword evidence="3" id="KW-1185">Reference proteome</keyword>
<name>A0AAV4EVB0_9GAST</name>
<feature type="signal peptide" evidence="1">
    <location>
        <begin position="1"/>
        <end position="23"/>
    </location>
</feature>
<keyword evidence="1" id="KW-0732">Signal</keyword>
<dbReference type="AlphaFoldDB" id="A0AAV4EVB0"/>
<dbReference type="Proteomes" id="UP000762676">
    <property type="component" value="Unassembled WGS sequence"/>
</dbReference>
<evidence type="ECO:0000256" key="1">
    <source>
        <dbReference type="SAM" id="SignalP"/>
    </source>
</evidence>
<organism evidence="2 3">
    <name type="scientific">Elysia marginata</name>
    <dbReference type="NCBI Taxonomy" id="1093978"/>
    <lineage>
        <taxon>Eukaryota</taxon>
        <taxon>Metazoa</taxon>
        <taxon>Spiralia</taxon>
        <taxon>Lophotrochozoa</taxon>
        <taxon>Mollusca</taxon>
        <taxon>Gastropoda</taxon>
        <taxon>Heterobranchia</taxon>
        <taxon>Euthyneura</taxon>
        <taxon>Panpulmonata</taxon>
        <taxon>Sacoglossa</taxon>
        <taxon>Placobranchoidea</taxon>
        <taxon>Plakobranchidae</taxon>
        <taxon>Elysia</taxon>
    </lineage>
</organism>
<dbReference type="EMBL" id="BMAT01000365">
    <property type="protein sequence ID" value="GFR65078.1"/>
    <property type="molecule type" value="Genomic_DNA"/>
</dbReference>
<proteinExistence type="predicted"/>
<protein>
    <submittedName>
        <fullName evidence="2">Uncharacterized protein</fullName>
    </submittedName>
</protein>
<evidence type="ECO:0000313" key="3">
    <source>
        <dbReference type="Proteomes" id="UP000762676"/>
    </source>
</evidence>
<comment type="caution">
    <text evidence="2">The sequence shown here is derived from an EMBL/GenBank/DDBJ whole genome shotgun (WGS) entry which is preliminary data.</text>
</comment>
<gene>
    <name evidence="2" type="ORF">ElyMa_000196600</name>
</gene>
<reference evidence="2 3" key="1">
    <citation type="journal article" date="2021" name="Elife">
        <title>Chloroplast acquisition without the gene transfer in kleptoplastic sea slugs, Plakobranchus ocellatus.</title>
        <authorList>
            <person name="Maeda T."/>
            <person name="Takahashi S."/>
            <person name="Yoshida T."/>
            <person name="Shimamura S."/>
            <person name="Takaki Y."/>
            <person name="Nagai Y."/>
            <person name="Toyoda A."/>
            <person name="Suzuki Y."/>
            <person name="Arimoto A."/>
            <person name="Ishii H."/>
            <person name="Satoh N."/>
            <person name="Nishiyama T."/>
            <person name="Hasebe M."/>
            <person name="Maruyama T."/>
            <person name="Minagawa J."/>
            <person name="Obokata J."/>
            <person name="Shigenobu S."/>
        </authorList>
    </citation>
    <scope>NUCLEOTIDE SEQUENCE [LARGE SCALE GENOMIC DNA]</scope>
</reference>
<evidence type="ECO:0000313" key="2">
    <source>
        <dbReference type="EMBL" id="GFR65078.1"/>
    </source>
</evidence>
<sequence length="164" mass="18171">MSLRASIPISSLALLLAIAGAGAITRCVYNEAACGCDTDKGLISLKKYENSPLISREHFIYSDNVYWNPCKEMTIKTTTASCIQIFNGIVIDCGVHDTMRSSVEGDHAVFRLDPAGRSEWPHSDTKSEFHCICKPNAEDEFVRDYRLVLDYLVLNITGDSCCPK</sequence>
<feature type="chain" id="PRO_5043360402" evidence="1">
    <location>
        <begin position="24"/>
        <end position="164"/>
    </location>
</feature>
<accession>A0AAV4EVB0</accession>